<keyword evidence="2" id="KW-1185">Reference proteome</keyword>
<reference evidence="3" key="1">
    <citation type="submission" date="2022-11" db="UniProtKB">
        <authorList>
            <consortium name="WormBaseParasite"/>
        </authorList>
    </citation>
    <scope>IDENTIFICATION</scope>
</reference>
<dbReference type="WBParaSite" id="ACRNAN_scaffold5261.g25518.t1">
    <property type="protein sequence ID" value="ACRNAN_scaffold5261.g25518.t1"/>
    <property type="gene ID" value="ACRNAN_scaffold5261.g25518"/>
</dbReference>
<proteinExistence type="predicted"/>
<organism evidence="2 3">
    <name type="scientific">Acrobeloides nanus</name>
    <dbReference type="NCBI Taxonomy" id="290746"/>
    <lineage>
        <taxon>Eukaryota</taxon>
        <taxon>Metazoa</taxon>
        <taxon>Ecdysozoa</taxon>
        <taxon>Nematoda</taxon>
        <taxon>Chromadorea</taxon>
        <taxon>Rhabditida</taxon>
        <taxon>Tylenchina</taxon>
        <taxon>Cephalobomorpha</taxon>
        <taxon>Cephaloboidea</taxon>
        <taxon>Cephalobidae</taxon>
        <taxon>Acrobeloides</taxon>
    </lineage>
</organism>
<dbReference type="Proteomes" id="UP000887540">
    <property type="component" value="Unplaced"/>
</dbReference>
<protein>
    <submittedName>
        <fullName evidence="3">LITAF domain-containing protein</fullName>
    </submittedName>
</protein>
<evidence type="ECO:0000259" key="1">
    <source>
        <dbReference type="Pfam" id="PF10601"/>
    </source>
</evidence>
<dbReference type="InterPro" id="IPR006629">
    <property type="entry name" value="LITAF"/>
</dbReference>
<name>A0A914E2N1_9BILA</name>
<sequence length="88" mass="9833">MVSVSTQTQPLSVPVVFGAQPIPVWCSHCNKMVTTFIEYESGDYAMFMSCCVTPWAMCADSVKGKTFIAKNAFPIRLMELFKKKLIVC</sequence>
<evidence type="ECO:0000313" key="2">
    <source>
        <dbReference type="Proteomes" id="UP000887540"/>
    </source>
</evidence>
<dbReference type="AlphaFoldDB" id="A0A914E2N1"/>
<evidence type="ECO:0000313" key="3">
    <source>
        <dbReference type="WBParaSite" id="ACRNAN_scaffold5261.g25518.t1"/>
    </source>
</evidence>
<feature type="domain" description="LITAF" evidence="1">
    <location>
        <begin position="20"/>
        <end position="58"/>
    </location>
</feature>
<dbReference type="Pfam" id="PF10601">
    <property type="entry name" value="zf-LITAF-like"/>
    <property type="match status" value="1"/>
</dbReference>
<accession>A0A914E2N1</accession>